<keyword evidence="1" id="KW-1133">Transmembrane helix</keyword>
<dbReference type="GO" id="GO:0006790">
    <property type="term" value="P:sulfur compound metabolic process"/>
    <property type="evidence" value="ECO:0007669"/>
    <property type="project" value="TreeGrafter"/>
</dbReference>
<dbReference type="GO" id="GO:0020037">
    <property type="term" value="F:heme binding"/>
    <property type="evidence" value="ECO:0007669"/>
    <property type="project" value="TreeGrafter"/>
</dbReference>
<dbReference type="GO" id="GO:0043546">
    <property type="term" value="F:molybdopterin cofactor binding"/>
    <property type="evidence" value="ECO:0007669"/>
    <property type="project" value="TreeGrafter"/>
</dbReference>
<dbReference type="Proteomes" id="UP000319865">
    <property type="component" value="Unassembled WGS sequence"/>
</dbReference>
<organism evidence="3 4">
    <name type="scientific">Blastococcus colisei</name>
    <dbReference type="NCBI Taxonomy" id="1564162"/>
    <lineage>
        <taxon>Bacteria</taxon>
        <taxon>Bacillati</taxon>
        <taxon>Actinomycetota</taxon>
        <taxon>Actinomycetes</taxon>
        <taxon>Geodermatophilales</taxon>
        <taxon>Geodermatophilaceae</taxon>
        <taxon>Blastococcus</taxon>
    </lineage>
</organism>
<dbReference type="Pfam" id="PF00174">
    <property type="entry name" value="Oxidored_molyb"/>
    <property type="match status" value="1"/>
</dbReference>
<evidence type="ECO:0000259" key="2">
    <source>
        <dbReference type="Pfam" id="PF00174"/>
    </source>
</evidence>
<feature type="domain" description="Oxidoreductase molybdopterin-binding" evidence="2">
    <location>
        <begin position="282"/>
        <end position="432"/>
    </location>
</feature>
<feature type="transmembrane region" description="Helical" evidence="1">
    <location>
        <begin position="141"/>
        <end position="164"/>
    </location>
</feature>
<dbReference type="PANTHER" id="PTHR19372">
    <property type="entry name" value="SULFITE REDUCTASE"/>
    <property type="match status" value="1"/>
</dbReference>
<feature type="transmembrane region" description="Helical" evidence="1">
    <location>
        <begin position="84"/>
        <end position="104"/>
    </location>
</feature>
<reference evidence="3 4" key="1">
    <citation type="submission" date="2019-06" db="EMBL/GenBank/DDBJ databases">
        <title>Sequencing the genomes of 1000 actinobacteria strains.</title>
        <authorList>
            <person name="Klenk H.-P."/>
        </authorList>
    </citation>
    <scope>NUCLEOTIDE SEQUENCE [LARGE SCALE GENOMIC DNA]</scope>
    <source>
        <strain evidence="3 4">DSM 46837</strain>
    </source>
</reference>
<evidence type="ECO:0000313" key="3">
    <source>
        <dbReference type="EMBL" id="TQN41073.1"/>
    </source>
</evidence>
<dbReference type="EMBL" id="VFQE01000001">
    <property type="protein sequence ID" value="TQN41073.1"/>
    <property type="molecule type" value="Genomic_DNA"/>
</dbReference>
<dbReference type="AlphaFoldDB" id="A0A543PAG4"/>
<name>A0A543PAG4_9ACTN</name>
<dbReference type="RefSeq" id="WP_142023859.1">
    <property type="nucleotide sequence ID" value="NZ_VFQE01000001.1"/>
</dbReference>
<dbReference type="InterPro" id="IPR014756">
    <property type="entry name" value="Ig_E-set"/>
</dbReference>
<dbReference type="SUPFAM" id="SSF56524">
    <property type="entry name" value="Oxidoreductase molybdopterin-binding domain"/>
    <property type="match status" value="1"/>
</dbReference>
<dbReference type="SUPFAM" id="SSF81296">
    <property type="entry name" value="E set domains"/>
    <property type="match status" value="1"/>
</dbReference>
<comment type="caution">
    <text evidence="3">The sequence shown here is derived from an EMBL/GenBank/DDBJ whole genome shotgun (WGS) entry which is preliminary data.</text>
</comment>
<dbReference type="Gene3D" id="3.90.420.10">
    <property type="entry name" value="Oxidoreductase, molybdopterin-binding domain"/>
    <property type="match status" value="1"/>
</dbReference>
<keyword evidence="4" id="KW-1185">Reference proteome</keyword>
<evidence type="ECO:0000313" key="4">
    <source>
        <dbReference type="Proteomes" id="UP000319865"/>
    </source>
</evidence>
<dbReference type="InterPro" id="IPR036374">
    <property type="entry name" value="OxRdtase_Mopterin-bd_sf"/>
</dbReference>
<protein>
    <submittedName>
        <fullName evidence="3">DMSO/TMAO reductase YedYZ molybdopterin-dependent catalytic subunit</fullName>
    </submittedName>
</protein>
<feature type="transmembrane region" description="Helical" evidence="1">
    <location>
        <begin position="111"/>
        <end position="129"/>
    </location>
</feature>
<dbReference type="InterPro" id="IPR000572">
    <property type="entry name" value="OxRdtase_Mopterin-bd_dom"/>
</dbReference>
<sequence>MTTSTQTPALAPDERPERPRGRRVLAALAGLLAAAVALGVAELVAGFVGPASSPVIAVGDAAITLTPEAVKAFAIRTFGENDKIALVVGTLVAIALYALAVGLVGLRNRRLGVLGIALFGAIGVLAALTRPAGGPLDALPSLLGAAAGIAALLALLAPLTVAVVPPAEQPPPAPGDHADERIVERLREVLGSGDRKGAGLDRRRFFLTSGVALGAAAVTGGGGRLLQQRFDVAGDRAALALPAPASPAEPLPPGADLSDEIDGLTPLFTDNGEFYRVDTAITVPRIRPADYRLEMAGMFDSPRSYTLADLFERDDLIERDITLTCVSNEVGGGLAGTARWIGVPLAALLEENGIRSGSDQLLCRSEDGMTIGAPTRNALEVEDAMLAFGMNGEPLPVEHGFPVRMIIPGLYGYVSACKWLVRIDATTFDAVDAYWTERDWAAEGPIKVASRIDTPAPLREFPAGRRAIAGMAWAQTRGISRVEVRVDEEDWAEAELSPQVDADLWRQWVLPYDFAPGRHQVTVRATGADGEVQTEERAAPFPAGSSGWHSIQVVAG</sequence>
<proteinExistence type="predicted"/>
<dbReference type="GO" id="GO:0008482">
    <property type="term" value="F:sulfite oxidase activity"/>
    <property type="evidence" value="ECO:0007669"/>
    <property type="project" value="TreeGrafter"/>
</dbReference>
<feature type="transmembrane region" description="Helical" evidence="1">
    <location>
        <begin position="205"/>
        <end position="226"/>
    </location>
</feature>
<dbReference type="Gene3D" id="2.60.40.650">
    <property type="match status" value="1"/>
</dbReference>
<gene>
    <name evidence="3" type="ORF">FHU33_0427</name>
</gene>
<keyword evidence="1" id="KW-0472">Membrane</keyword>
<dbReference type="PANTHER" id="PTHR19372:SF7">
    <property type="entry name" value="SULFITE OXIDASE, MITOCHONDRIAL"/>
    <property type="match status" value="1"/>
</dbReference>
<accession>A0A543PAG4</accession>
<feature type="transmembrane region" description="Helical" evidence="1">
    <location>
        <begin position="24"/>
        <end position="48"/>
    </location>
</feature>
<keyword evidence="1" id="KW-0812">Transmembrane</keyword>
<evidence type="ECO:0000256" key="1">
    <source>
        <dbReference type="SAM" id="Phobius"/>
    </source>
</evidence>
<dbReference type="OrthoDB" id="9795587at2"/>